<feature type="compositionally biased region" description="Basic and acidic residues" evidence="1">
    <location>
        <begin position="514"/>
        <end position="523"/>
    </location>
</feature>
<evidence type="ECO:0000313" key="3">
    <source>
        <dbReference type="EMBL" id="CEJ82895.1"/>
    </source>
</evidence>
<feature type="transmembrane region" description="Helical" evidence="2">
    <location>
        <begin position="302"/>
        <end position="326"/>
    </location>
</feature>
<name>A0A0A1T9L9_9HYPO</name>
<feature type="transmembrane region" description="Helical" evidence="2">
    <location>
        <begin position="346"/>
        <end position="366"/>
    </location>
</feature>
<accession>A0A0A1T9L9</accession>
<keyword evidence="4" id="KW-1185">Reference proteome</keyword>
<feature type="compositionally biased region" description="Polar residues" evidence="1">
    <location>
        <begin position="553"/>
        <end position="564"/>
    </location>
</feature>
<evidence type="ECO:0000313" key="4">
    <source>
        <dbReference type="Proteomes" id="UP000039046"/>
    </source>
</evidence>
<dbReference type="InterPro" id="IPR018830">
    <property type="entry name" value="DUF2434"/>
</dbReference>
<feature type="transmembrane region" description="Helical" evidence="2">
    <location>
        <begin position="216"/>
        <end position="234"/>
    </location>
</feature>
<keyword evidence="2" id="KW-0812">Transmembrane</keyword>
<dbReference type="AlphaFoldDB" id="A0A0A1T9L9"/>
<proteinExistence type="predicted"/>
<dbReference type="HOGENOM" id="CLU_033097_0_0_1"/>
<feature type="transmembrane region" description="Helical" evidence="2">
    <location>
        <begin position="164"/>
        <end position="183"/>
    </location>
</feature>
<gene>
    <name evidence="3" type="ORF">VHEMI02936</name>
</gene>
<protein>
    <submittedName>
        <fullName evidence="3">Uncharacterized protein</fullName>
    </submittedName>
</protein>
<feature type="compositionally biased region" description="Polar residues" evidence="1">
    <location>
        <begin position="467"/>
        <end position="504"/>
    </location>
</feature>
<evidence type="ECO:0000256" key="1">
    <source>
        <dbReference type="SAM" id="MobiDB-lite"/>
    </source>
</evidence>
<reference evidence="3 4" key="1">
    <citation type="journal article" date="2015" name="Genome Announc.">
        <title>Draft Genome Sequence and Gene Annotation of the Entomopathogenic Fungus Verticillium hemipterigenum.</title>
        <authorList>
            <person name="Horn F."/>
            <person name="Habel A."/>
            <person name="Scharf D.H."/>
            <person name="Dworschak J."/>
            <person name="Brakhage A.A."/>
            <person name="Guthke R."/>
            <person name="Hertweck C."/>
            <person name="Linde J."/>
        </authorList>
    </citation>
    <scope>NUCLEOTIDE SEQUENCE [LARGE SCALE GENOMIC DNA]</scope>
</reference>
<evidence type="ECO:0000256" key="2">
    <source>
        <dbReference type="SAM" id="Phobius"/>
    </source>
</evidence>
<feature type="transmembrane region" description="Helical" evidence="2">
    <location>
        <begin position="263"/>
        <end position="281"/>
    </location>
</feature>
<feature type="region of interest" description="Disordered" evidence="1">
    <location>
        <begin position="443"/>
        <end position="564"/>
    </location>
</feature>
<keyword evidence="2" id="KW-0472">Membrane</keyword>
<feature type="compositionally biased region" description="Low complexity" evidence="1">
    <location>
        <begin position="541"/>
        <end position="551"/>
    </location>
</feature>
<sequence length="564" mass="64134">MDAIYNYVPTEPLPFPPGENATDTLINGVHLNRTALDLWHYFLWPNGTISNESTCVVAEPKYMPVYVFGNGSFTNSTNCYSAVREIDGRGYASIALSVLYGLLLVISVTVLAKHGRLYLPTEKRFYPVGRRWQWYWALFVCACGLISLIINIDVDRYWVQELPLVVTCFFWFLMCQGTTALVWEATRHWGSWQERQFIDPDPFILPTDDRRAKLELLLPLWFYLWVWLNFFLVIPRNWTFVERQNAPQQIVEQAIPGAMDARFKAGAFCLVVAWLTIIYSLRHSIKHYKPKHEGMLNKARGFIGSVPIRLALLLLVNAVLIAYQILMCFSWYYSLFRFKGELGVQYGWGYGPSLVIMIIQAVYGFASPNEDKELIRQRRERGEALDRELGIVHRPAWWRRIRGDHIQVSMRDRIKNNVTEVGGVRGTGRRAETEFEMQLRRDAAASANATGELPANHPRADRAGVRNMSSAIASEPTTTSAPAPQYTGRSQQRQSEVTLQSASQILFPGGSTAADDRARRLAELQEDGPPPPYVRDTPDARTNSTSTTRSTAVAPQQIRSMLDV</sequence>
<keyword evidence="2" id="KW-1133">Transmembrane helix</keyword>
<dbReference type="OrthoDB" id="5308502at2759"/>
<feature type="transmembrane region" description="Helical" evidence="2">
    <location>
        <begin position="133"/>
        <end position="152"/>
    </location>
</feature>
<dbReference type="STRING" id="1531966.A0A0A1T9L9"/>
<feature type="transmembrane region" description="Helical" evidence="2">
    <location>
        <begin position="90"/>
        <end position="112"/>
    </location>
</feature>
<dbReference type="Proteomes" id="UP000039046">
    <property type="component" value="Unassembled WGS sequence"/>
</dbReference>
<dbReference type="Pfam" id="PF10361">
    <property type="entry name" value="DUF2434"/>
    <property type="match status" value="1"/>
</dbReference>
<dbReference type="EMBL" id="CDHN01000001">
    <property type="protein sequence ID" value="CEJ82895.1"/>
    <property type="molecule type" value="Genomic_DNA"/>
</dbReference>
<organism evidence="3 4">
    <name type="scientific">[Torrubiella] hemipterigena</name>
    <dbReference type="NCBI Taxonomy" id="1531966"/>
    <lineage>
        <taxon>Eukaryota</taxon>
        <taxon>Fungi</taxon>
        <taxon>Dikarya</taxon>
        <taxon>Ascomycota</taxon>
        <taxon>Pezizomycotina</taxon>
        <taxon>Sordariomycetes</taxon>
        <taxon>Hypocreomycetidae</taxon>
        <taxon>Hypocreales</taxon>
        <taxon>Clavicipitaceae</taxon>
        <taxon>Clavicipitaceae incertae sedis</taxon>
        <taxon>'Torrubiella' clade</taxon>
    </lineage>
</organism>